<feature type="signal peptide" evidence="2">
    <location>
        <begin position="1"/>
        <end position="29"/>
    </location>
</feature>
<keyword evidence="4" id="KW-1185">Reference proteome</keyword>
<feature type="chain" id="PRO_5040335649" evidence="2">
    <location>
        <begin position="30"/>
        <end position="232"/>
    </location>
</feature>
<keyword evidence="2" id="KW-0732">Signal</keyword>
<protein>
    <submittedName>
        <fullName evidence="3">Uncharacterized protein</fullName>
    </submittedName>
</protein>
<accession>A0A9N8KYX2</accession>
<reference evidence="3" key="1">
    <citation type="submission" date="2021-12" db="EMBL/GenBank/DDBJ databases">
        <authorList>
            <person name="King R."/>
        </authorList>
    </citation>
    <scope>NUCLEOTIDE SEQUENCE</scope>
</reference>
<evidence type="ECO:0000256" key="1">
    <source>
        <dbReference type="SAM" id="Phobius"/>
    </source>
</evidence>
<evidence type="ECO:0000313" key="3">
    <source>
        <dbReference type="EMBL" id="CAD0203511.1"/>
    </source>
</evidence>
<gene>
    <name evidence="3" type="ORF">CINC_LOCUS5161</name>
</gene>
<evidence type="ECO:0000313" key="4">
    <source>
        <dbReference type="Proteomes" id="UP001154114"/>
    </source>
</evidence>
<name>A0A9N8KYX2_CHRIL</name>
<proteinExistence type="predicted"/>
<feature type="transmembrane region" description="Helical" evidence="1">
    <location>
        <begin position="156"/>
        <end position="178"/>
    </location>
</feature>
<keyword evidence="1" id="KW-1133">Transmembrane helix</keyword>
<dbReference type="OrthoDB" id="7290345at2759"/>
<keyword evidence="1" id="KW-0472">Membrane</keyword>
<sequence>MTQVRTQIKQKMFSVTPFVILLLCKITVAEELQSSSDVSEIPIEMQTTTDVIDQAKYLLFSDVDDLPDDSMAKQIFIEGEEIFKGIMVSVILFMVCAGRAHHRDRVTPPYAISCDVHCHTSTTAITLRRDGRPPVFGEHDRNKKLVTMSDGSLMDMVITTLGVLITMAMLSCLCCLCMKFSDLKLKAYIVEMAKKKGIKVDMDKLEPKYQPCLSPHANENCTIMIPDVAIVL</sequence>
<organism evidence="3 4">
    <name type="scientific">Chrysodeixis includens</name>
    <name type="common">Soybean looper</name>
    <name type="synonym">Pseudoplusia includens</name>
    <dbReference type="NCBI Taxonomy" id="689277"/>
    <lineage>
        <taxon>Eukaryota</taxon>
        <taxon>Metazoa</taxon>
        <taxon>Ecdysozoa</taxon>
        <taxon>Arthropoda</taxon>
        <taxon>Hexapoda</taxon>
        <taxon>Insecta</taxon>
        <taxon>Pterygota</taxon>
        <taxon>Neoptera</taxon>
        <taxon>Endopterygota</taxon>
        <taxon>Lepidoptera</taxon>
        <taxon>Glossata</taxon>
        <taxon>Ditrysia</taxon>
        <taxon>Noctuoidea</taxon>
        <taxon>Noctuidae</taxon>
        <taxon>Plusiinae</taxon>
        <taxon>Chrysodeixis</taxon>
    </lineage>
</organism>
<dbReference type="AlphaFoldDB" id="A0A9N8KYX2"/>
<evidence type="ECO:0000256" key="2">
    <source>
        <dbReference type="SAM" id="SignalP"/>
    </source>
</evidence>
<dbReference type="EMBL" id="LR824022">
    <property type="protein sequence ID" value="CAD0203511.1"/>
    <property type="molecule type" value="Genomic_DNA"/>
</dbReference>
<keyword evidence="1" id="KW-0812">Transmembrane</keyword>
<dbReference type="Proteomes" id="UP001154114">
    <property type="component" value="Chromosome 19"/>
</dbReference>